<dbReference type="CDD" id="cd02440">
    <property type="entry name" value="AdoMet_MTases"/>
    <property type="match status" value="1"/>
</dbReference>
<feature type="binding site" evidence="7">
    <location>
        <position position="124"/>
    </location>
    <ligand>
        <name>substrate</name>
    </ligand>
</feature>
<dbReference type="NCBIfam" id="NF001080">
    <property type="entry name" value="PRK00121.2-2"/>
    <property type="match status" value="1"/>
</dbReference>
<dbReference type="InterPro" id="IPR003358">
    <property type="entry name" value="tRNA_(Gua-N-7)_MeTrfase_Trmb"/>
</dbReference>
<dbReference type="NCBIfam" id="TIGR00091">
    <property type="entry name" value="tRNA (guanosine(46)-N7)-methyltransferase TrmB"/>
    <property type="match status" value="1"/>
</dbReference>
<comment type="function">
    <text evidence="2 7">Catalyzes the formation of N(7)-methylguanine at position 46 (m7G46) in tRNA.</text>
</comment>
<keyword evidence="9" id="KW-1185">Reference proteome</keyword>
<comment type="catalytic activity">
    <reaction evidence="1 7">
        <text>guanosine(46) in tRNA + S-adenosyl-L-methionine = N(7)-methylguanosine(46) in tRNA + S-adenosyl-L-homocysteine</text>
        <dbReference type="Rhea" id="RHEA:42708"/>
        <dbReference type="Rhea" id="RHEA-COMP:10188"/>
        <dbReference type="Rhea" id="RHEA-COMP:10189"/>
        <dbReference type="ChEBI" id="CHEBI:57856"/>
        <dbReference type="ChEBI" id="CHEBI:59789"/>
        <dbReference type="ChEBI" id="CHEBI:74269"/>
        <dbReference type="ChEBI" id="CHEBI:74480"/>
        <dbReference type="EC" id="2.1.1.33"/>
    </reaction>
</comment>
<evidence type="ECO:0000256" key="6">
    <source>
        <dbReference type="ARBA" id="ARBA00022694"/>
    </source>
</evidence>
<gene>
    <name evidence="7" type="primary">trmB</name>
    <name evidence="8" type="ORF">SAMN04489866_10274</name>
</gene>
<evidence type="ECO:0000313" key="9">
    <source>
        <dbReference type="Proteomes" id="UP000198995"/>
    </source>
</evidence>
<keyword evidence="5 7" id="KW-0949">S-adenosyl-L-methionine</keyword>
<dbReference type="GO" id="GO:0008176">
    <property type="term" value="F:tRNA (guanine(46)-N7)-methyltransferase activity"/>
    <property type="evidence" value="ECO:0007669"/>
    <property type="project" value="UniProtKB-UniRule"/>
</dbReference>
<name>A0A1G6T946_PEPNI</name>
<evidence type="ECO:0000313" key="8">
    <source>
        <dbReference type="EMBL" id="SDD24875.1"/>
    </source>
</evidence>
<evidence type="ECO:0000256" key="5">
    <source>
        <dbReference type="ARBA" id="ARBA00022691"/>
    </source>
</evidence>
<dbReference type="Gene3D" id="3.40.50.150">
    <property type="entry name" value="Vaccinia Virus protein VP39"/>
    <property type="match status" value="1"/>
</dbReference>
<feature type="binding site" evidence="7">
    <location>
        <begin position="193"/>
        <end position="196"/>
    </location>
    <ligand>
        <name>substrate</name>
    </ligand>
</feature>
<dbReference type="EMBL" id="FNAF01000002">
    <property type="protein sequence ID" value="SDD24875.1"/>
    <property type="molecule type" value="Genomic_DNA"/>
</dbReference>
<dbReference type="UniPathway" id="UPA00989"/>
<dbReference type="STRING" id="2741.SAMN04489866_10274"/>
<feature type="binding site" evidence="7">
    <location>
        <position position="44"/>
    </location>
    <ligand>
        <name>S-adenosyl-L-methionine</name>
        <dbReference type="ChEBI" id="CHEBI:59789"/>
    </ligand>
</feature>
<sequence length="217" mass="25092">MARIRHIPGTHDMLLTNPYVITRAEPTLAFWQNCFGANRPLRIEVGCGRGRFIYAAGQTCPDKNWLALDIVPEIIREALERYSHRADWPDNVRFMACDASELLRILPAHSVERIYLHFSDPWPKKRHAKRRLTAPGFLAIYRTLLQADGDVLFKTDHDDFYAYSLQTFAGNGWQIGSANRDIYADLPADNIATEYERRYHRQDIPIGQIIARPPEER</sequence>
<feature type="binding site" evidence="7">
    <location>
        <position position="156"/>
    </location>
    <ligand>
        <name>substrate</name>
    </ligand>
</feature>
<dbReference type="PANTHER" id="PTHR23417:SF14">
    <property type="entry name" value="PENTACOTRIPEPTIDE-REPEAT REGION OF PRORP DOMAIN-CONTAINING PROTEIN"/>
    <property type="match status" value="1"/>
</dbReference>
<dbReference type="GO" id="GO:0043527">
    <property type="term" value="C:tRNA methyltransferase complex"/>
    <property type="evidence" value="ECO:0007669"/>
    <property type="project" value="TreeGrafter"/>
</dbReference>
<feature type="binding site" evidence="7">
    <location>
        <position position="120"/>
    </location>
    <ligand>
        <name>S-adenosyl-L-methionine</name>
        <dbReference type="ChEBI" id="CHEBI:59789"/>
    </ligand>
</feature>
<keyword evidence="4 7" id="KW-0808">Transferase</keyword>
<dbReference type="EC" id="2.1.1.33" evidence="7"/>
<dbReference type="Proteomes" id="UP000198995">
    <property type="component" value="Unassembled WGS sequence"/>
</dbReference>
<dbReference type="RefSeq" id="WP_091791102.1">
    <property type="nucleotide sequence ID" value="NZ_FNAF01000002.1"/>
</dbReference>
<dbReference type="OrthoDB" id="9802090at2"/>
<accession>A0A1G6T946</accession>
<dbReference type="HAMAP" id="MF_01057">
    <property type="entry name" value="tRNA_methyltr_TrmB"/>
    <property type="match status" value="1"/>
</dbReference>
<comment type="similarity">
    <text evidence="7">Belongs to the class I-like SAM-binding methyltransferase superfamily. TrmB family.</text>
</comment>
<dbReference type="PANTHER" id="PTHR23417">
    <property type="entry name" value="3-DEOXY-D-MANNO-OCTULOSONIC-ACID TRANSFERASE/TRNA GUANINE-N 7 - -METHYLTRANSFERASE"/>
    <property type="match status" value="1"/>
</dbReference>
<evidence type="ECO:0000256" key="1">
    <source>
        <dbReference type="ARBA" id="ARBA00000142"/>
    </source>
</evidence>
<evidence type="ECO:0000256" key="3">
    <source>
        <dbReference type="ARBA" id="ARBA00022603"/>
    </source>
</evidence>
<keyword evidence="6 7" id="KW-0819">tRNA processing</keyword>
<feature type="binding site" evidence="7">
    <location>
        <position position="69"/>
    </location>
    <ligand>
        <name>S-adenosyl-L-methionine</name>
        <dbReference type="ChEBI" id="CHEBI:59789"/>
    </ligand>
</feature>
<reference evidence="8 9" key="1">
    <citation type="submission" date="2016-10" db="EMBL/GenBank/DDBJ databases">
        <authorList>
            <person name="de Groot N.N."/>
        </authorList>
    </citation>
    <scope>NUCLEOTIDE SEQUENCE [LARGE SCALE GENOMIC DNA]</scope>
    <source>
        <strain evidence="8 9">DSM 20475</strain>
    </source>
</reference>
<feature type="binding site" evidence="7">
    <location>
        <position position="98"/>
    </location>
    <ligand>
        <name>S-adenosyl-L-methionine</name>
        <dbReference type="ChEBI" id="CHEBI:59789"/>
    </ligand>
</feature>
<comment type="pathway">
    <text evidence="7">tRNA modification; N(7)-methylguanine-tRNA biosynthesis.</text>
</comment>
<dbReference type="SUPFAM" id="SSF53335">
    <property type="entry name" value="S-adenosyl-L-methionine-dependent methyltransferases"/>
    <property type="match status" value="1"/>
</dbReference>
<dbReference type="InterPro" id="IPR029063">
    <property type="entry name" value="SAM-dependent_MTases_sf"/>
</dbReference>
<evidence type="ECO:0000256" key="2">
    <source>
        <dbReference type="ARBA" id="ARBA00003015"/>
    </source>
</evidence>
<keyword evidence="3 7" id="KW-0489">Methyltransferase</keyword>
<dbReference type="Pfam" id="PF02390">
    <property type="entry name" value="Methyltransf_4"/>
    <property type="match status" value="1"/>
</dbReference>
<dbReference type="InterPro" id="IPR055361">
    <property type="entry name" value="tRNA_methyltr_TrmB_bact"/>
</dbReference>
<dbReference type="AlphaFoldDB" id="A0A1G6T946"/>
<evidence type="ECO:0000256" key="4">
    <source>
        <dbReference type="ARBA" id="ARBA00022679"/>
    </source>
</evidence>
<protein>
    <recommendedName>
        <fullName evidence="7">tRNA (guanine-N(7)-)-methyltransferase</fullName>
        <ecNumber evidence="7">2.1.1.33</ecNumber>
    </recommendedName>
    <alternativeName>
        <fullName evidence="7">tRNA (guanine(46)-N(7))-methyltransferase</fullName>
    </alternativeName>
    <alternativeName>
        <fullName evidence="7">tRNA(m7G46)-methyltransferase</fullName>
    </alternativeName>
</protein>
<proteinExistence type="inferred from homology"/>
<organism evidence="8 9">
    <name type="scientific">Peptococcus niger</name>
    <dbReference type="NCBI Taxonomy" id="2741"/>
    <lineage>
        <taxon>Bacteria</taxon>
        <taxon>Bacillati</taxon>
        <taxon>Bacillota</taxon>
        <taxon>Clostridia</taxon>
        <taxon>Eubacteriales</taxon>
        <taxon>Peptococcaceae</taxon>
        <taxon>Peptococcus</taxon>
    </lineage>
</organism>
<evidence type="ECO:0000256" key="7">
    <source>
        <dbReference type="HAMAP-Rule" id="MF_01057"/>
    </source>
</evidence>
<dbReference type="PROSITE" id="PS51625">
    <property type="entry name" value="SAM_MT_TRMB"/>
    <property type="match status" value="1"/>
</dbReference>
<comment type="caution">
    <text evidence="7">Lacks conserved residue(s) required for the propagation of feature annotation.</text>
</comment>